<dbReference type="Proteomes" id="UP000006073">
    <property type="component" value="Unassembled WGS sequence"/>
</dbReference>
<keyword evidence="2" id="KW-1185">Reference proteome</keyword>
<proteinExistence type="predicted"/>
<reference evidence="1 2" key="1">
    <citation type="journal article" date="2013" name="Genome Announc.">
        <title>Draft Genome Sequence of Indibacter alkaliphilus Strain LW1T, Isolated from Lonar Lake, a Haloalkaline Lake in the Buldana District of Maharashtra, India.</title>
        <authorList>
            <person name="Singh A."/>
            <person name="Kumar Jangir P."/>
            <person name="Sharma R."/>
            <person name="Singh A."/>
            <person name="Kumar Pinnaka A."/>
            <person name="Shivaji S."/>
        </authorList>
    </citation>
    <scope>NUCLEOTIDE SEQUENCE [LARGE SCALE GENOMIC DNA]</scope>
    <source>
        <strain evidence="2">CCUG 57479 / KCTC 22604 / LW1</strain>
    </source>
</reference>
<protein>
    <submittedName>
        <fullName evidence="1">Uncharacterized protein</fullName>
    </submittedName>
</protein>
<sequence length="58" mass="7290">MPRVWEIDNKFLSFSNLFFYKRNNKYTSFNKEGKVLVLKERFKKILIKKRENNFSKYY</sequence>
<dbReference type="AlphaFoldDB" id="S2EBF3"/>
<organism evidence="1 2">
    <name type="scientific">Indibacter alkaliphilus (strain CCUG 57479 / KCTC 22604 / LW1)</name>
    <dbReference type="NCBI Taxonomy" id="1189612"/>
    <lineage>
        <taxon>Bacteria</taxon>
        <taxon>Pseudomonadati</taxon>
        <taxon>Bacteroidota</taxon>
        <taxon>Cytophagia</taxon>
        <taxon>Cytophagales</taxon>
        <taxon>Cyclobacteriaceae</taxon>
    </lineage>
</organism>
<gene>
    <name evidence="1" type="ORF">A33Q_0374</name>
</gene>
<dbReference type="EMBL" id="ALWO02000011">
    <property type="protein sequence ID" value="EOZ99693.1"/>
    <property type="molecule type" value="Genomic_DNA"/>
</dbReference>
<evidence type="ECO:0000313" key="1">
    <source>
        <dbReference type="EMBL" id="EOZ99693.1"/>
    </source>
</evidence>
<comment type="caution">
    <text evidence="1">The sequence shown here is derived from an EMBL/GenBank/DDBJ whole genome shotgun (WGS) entry which is preliminary data.</text>
</comment>
<name>S2EBF3_INDAL</name>
<evidence type="ECO:0000313" key="2">
    <source>
        <dbReference type="Proteomes" id="UP000006073"/>
    </source>
</evidence>
<accession>S2EBF3</accession>